<sequence length="138" mass="15161">MKVTLLGKMDRVGMTASALCAIHCALMPFVITLLPLVGLEFLSNPWVEVAVIALSVLVGMASLIPSYLKYHRKMLPLLMLTIGFILIFGAHLLGFHELEPVLVPLGGFTIAGAHFLNWKFNKPYHCAACIDENKNEAK</sequence>
<dbReference type="EMBL" id="JBHLWO010000007">
    <property type="protein sequence ID" value="MFC0321733.1"/>
    <property type="molecule type" value="Genomic_DNA"/>
</dbReference>
<reference evidence="2 3" key="1">
    <citation type="submission" date="2024-09" db="EMBL/GenBank/DDBJ databases">
        <authorList>
            <person name="Sun Q."/>
            <person name="Mori K."/>
        </authorList>
    </citation>
    <scope>NUCLEOTIDE SEQUENCE [LARGE SCALE GENOMIC DNA]</scope>
    <source>
        <strain evidence="2 3">CCM 7765</strain>
    </source>
</reference>
<evidence type="ECO:0000313" key="3">
    <source>
        <dbReference type="Proteomes" id="UP001589774"/>
    </source>
</evidence>
<name>A0ABV6HUW0_9SPHI</name>
<keyword evidence="1" id="KW-0472">Membrane</keyword>
<dbReference type="Pfam" id="PF03203">
    <property type="entry name" value="MerC"/>
    <property type="match status" value="1"/>
</dbReference>
<comment type="caution">
    <text evidence="2">The sequence shown here is derived from an EMBL/GenBank/DDBJ whole genome shotgun (WGS) entry which is preliminary data.</text>
</comment>
<keyword evidence="1" id="KW-0812">Transmembrane</keyword>
<dbReference type="Proteomes" id="UP001589774">
    <property type="component" value="Unassembled WGS sequence"/>
</dbReference>
<accession>A0ABV6HUW0</accession>
<gene>
    <name evidence="2" type="ORF">ACFFI0_25700</name>
</gene>
<feature type="transmembrane region" description="Helical" evidence="1">
    <location>
        <begin position="75"/>
        <end position="95"/>
    </location>
</feature>
<dbReference type="RefSeq" id="WP_149105488.1">
    <property type="nucleotide sequence ID" value="NZ_JBHLWO010000007.1"/>
</dbReference>
<protein>
    <submittedName>
        <fullName evidence="2">MerC domain-containing protein</fullName>
    </submittedName>
</protein>
<keyword evidence="3" id="KW-1185">Reference proteome</keyword>
<feature type="transmembrane region" description="Helical" evidence="1">
    <location>
        <begin position="49"/>
        <end position="68"/>
    </location>
</feature>
<feature type="transmembrane region" description="Helical" evidence="1">
    <location>
        <begin position="101"/>
        <end position="118"/>
    </location>
</feature>
<evidence type="ECO:0000256" key="1">
    <source>
        <dbReference type="SAM" id="Phobius"/>
    </source>
</evidence>
<evidence type="ECO:0000313" key="2">
    <source>
        <dbReference type="EMBL" id="MFC0321733.1"/>
    </source>
</evidence>
<keyword evidence="1" id="KW-1133">Transmembrane helix</keyword>
<proteinExistence type="predicted"/>
<organism evidence="2 3">
    <name type="scientific">Olivibacter oleidegradans</name>
    <dbReference type="NCBI Taxonomy" id="760123"/>
    <lineage>
        <taxon>Bacteria</taxon>
        <taxon>Pseudomonadati</taxon>
        <taxon>Bacteroidota</taxon>
        <taxon>Sphingobacteriia</taxon>
        <taxon>Sphingobacteriales</taxon>
        <taxon>Sphingobacteriaceae</taxon>
        <taxon>Olivibacter</taxon>
    </lineage>
</organism>
<dbReference type="InterPro" id="IPR004891">
    <property type="entry name" value="Mercury-R_MerC"/>
</dbReference>
<feature type="transmembrane region" description="Helical" evidence="1">
    <location>
        <begin position="12"/>
        <end position="37"/>
    </location>
</feature>